<evidence type="ECO:0000256" key="1">
    <source>
        <dbReference type="ARBA" id="ARBA00022729"/>
    </source>
</evidence>
<evidence type="ECO:0000256" key="2">
    <source>
        <dbReference type="SAM" id="SignalP"/>
    </source>
</evidence>
<protein>
    <submittedName>
        <fullName evidence="4">Por secretion system C-terminal sorting domain-containing protein</fullName>
    </submittedName>
</protein>
<dbReference type="STRING" id="1434700.SAMN06296427_10171"/>
<reference evidence="4 5" key="1">
    <citation type="submission" date="2017-04" db="EMBL/GenBank/DDBJ databases">
        <authorList>
            <person name="Afonso C.L."/>
            <person name="Miller P.J."/>
            <person name="Scott M.A."/>
            <person name="Spackman E."/>
            <person name="Goraichik I."/>
            <person name="Dimitrov K.M."/>
            <person name="Suarez D.L."/>
            <person name="Swayne D.E."/>
        </authorList>
    </citation>
    <scope>NUCLEOTIDE SEQUENCE [LARGE SCALE GENOMIC DNA]</scope>
    <source>
        <strain evidence="4 5">CGMCC 1.12708</strain>
    </source>
</reference>
<evidence type="ECO:0000313" key="5">
    <source>
        <dbReference type="Proteomes" id="UP000192393"/>
    </source>
</evidence>
<dbReference type="InterPro" id="IPR026444">
    <property type="entry name" value="Secre_tail"/>
</dbReference>
<name>A0A1W1Y812_9FLAO</name>
<dbReference type="EMBL" id="FWXS01000001">
    <property type="protein sequence ID" value="SMC32289.1"/>
    <property type="molecule type" value="Genomic_DNA"/>
</dbReference>
<sequence>MKKISSLKNALLLGTISLGAFVSAQVKLNELTDFGTSIYDINNDGKGVHGNGYYDFTTNSSSSTETGVVQTVEITNSGQVLGLMADESGEIFIPALKNNGAWAPLANMGDGFTYTLYAISENGMYVVGQTDWTVETGAWGFIYNTQTETLKVLDSPLYEYGAAYGVNNEGIAVGWVDDLPSGTVRMPAYFDEEGNITLISEAYGEASNINDNNEIVGSLEGVPFLYKIAGEELTTYEIPSDYLSAAFADISDNGIAVGYAETFIEGQGGLRNPIIFHPNLGAQPIFLADFLNDHDIDTSTFDGIGYKISSDGKYIAGWISGPAFMATGWAVYLDDAVMSVSDLNTSDLTFYPNPVKDILNLNSKSQIQKVSVYNLAGQQVMSKVNLSNAQLDVTSLSPGVYVFRVTLEGGQLETFKIIKK</sequence>
<evidence type="ECO:0000313" key="4">
    <source>
        <dbReference type="EMBL" id="SMC32289.1"/>
    </source>
</evidence>
<proteinExistence type="predicted"/>
<feature type="domain" description="Secretion system C-terminal sorting" evidence="3">
    <location>
        <begin position="351"/>
        <end position="412"/>
    </location>
</feature>
<accession>A0A1W1Y812</accession>
<dbReference type="RefSeq" id="WP_084015291.1">
    <property type="nucleotide sequence ID" value="NZ_FWXS01000001.1"/>
</dbReference>
<keyword evidence="5" id="KW-1185">Reference proteome</keyword>
<dbReference type="AlphaFoldDB" id="A0A1W1Y812"/>
<dbReference type="NCBIfam" id="TIGR04183">
    <property type="entry name" value="Por_Secre_tail"/>
    <property type="match status" value="1"/>
</dbReference>
<gene>
    <name evidence="4" type="ORF">SAMN06296427_10171</name>
</gene>
<dbReference type="OrthoDB" id="1210035at2"/>
<feature type="signal peptide" evidence="2">
    <location>
        <begin position="1"/>
        <end position="24"/>
    </location>
</feature>
<feature type="chain" id="PRO_5012144981" evidence="2">
    <location>
        <begin position="25"/>
        <end position="420"/>
    </location>
</feature>
<dbReference type="Pfam" id="PF18962">
    <property type="entry name" value="Por_Secre_tail"/>
    <property type="match status" value="1"/>
</dbReference>
<dbReference type="Proteomes" id="UP000192393">
    <property type="component" value="Unassembled WGS sequence"/>
</dbReference>
<keyword evidence="1 2" id="KW-0732">Signal</keyword>
<evidence type="ECO:0000259" key="3">
    <source>
        <dbReference type="Pfam" id="PF18962"/>
    </source>
</evidence>
<organism evidence="4 5">
    <name type="scientific">Moheibacter sediminis</name>
    <dbReference type="NCBI Taxonomy" id="1434700"/>
    <lineage>
        <taxon>Bacteria</taxon>
        <taxon>Pseudomonadati</taxon>
        <taxon>Bacteroidota</taxon>
        <taxon>Flavobacteriia</taxon>
        <taxon>Flavobacteriales</taxon>
        <taxon>Weeksellaceae</taxon>
        <taxon>Moheibacter</taxon>
    </lineage>
</organism>